<comment type="caution">
    <text evidence="2">The sequence shown here is derived from an EMBL/GenBank/DDBJ whole genome shotgun (WGS) entry which is preliminary data.</text>
</comment>
<protein>
    <submittedName>
        <fullName evidence="2">Uncharacterized protein</fullName>
    </submittedName>
</protein>
<gene>
    <name evidence="2" type="ORF">V7x_19120</name>
</gene>
<evidence type="ECO:0000313" key="3">
    <source>
        <dbReference type="Proteomes" id="UP000316476"/>
    </source>
</evidence>
<evidence type="ECO:0000256" key="1">
    <source>
        <dbReference type="SAM" id="MobiDB-lite"/>
    </source>
</evidence>
<reference evidence="2 3" key="1">
    <citation type="submission" date="2019-02" db="EMBL/GenBank/DDBJ databases">
        <title>Deep-cultivation of Planctomycetes and their phenomic and genomic characterization uncovers novel biology.</title>
        <authorList>
            <person name="Wiegand S."/>
            <person name="Jogler M."/>
            <person name="Boedeker C."/>
            <person name="Pinto D."/>
            <person name="Vollmers J."/>
            <person name="Rivas-Marin E."/>
            <person name="Kohn T."/>
            <person name="Peeters S.H."/>
            <person name="Heuer A."/>
            <person name="Rast P."/>
            <person name="Oberbeckmann S."/>
            <person name="Bunk B."/>
            <person name="Jeske O."/>
            <person name="Meyerdierks A."/>
            <person name="Storesund J.E."/>
            <person name="Kallscheuer N."/>
            <person name="Luecker S."/>
            <person name="Lage O.M."/>
            <person name="Pohl T."/>
            <person name="Merkel B.J."/>
            <person name="Hornburger P."/>
            <person name="Mueller R.-W."/>
            <person name="Bruemmer F."/>
            <person name="Labrenz M."/>
            <person name="Spormann A.M."/>
            <person name="Op Den Camp H."/>
            <person name="Overmann J."/>
            <person name="Amann R."/>
            <person name="Jetten M.S.M."/>
            <person name="Mascher T."/>
            <person name="Medema M.H."/>
            <person name="Devos D.P."/>
            <person name="Kaster A.-K."/>
            <person name="Ovreas L."/>
            <person name="Rohde M."/>
            <person name="Galperin M.Y."/>
            <person name="Jogler C."/>
        </authorList>
    </citation>
    <scope>NUCLEOTIDE SEQUENCE [LARGE SCALE GENOMIC DNA]</scope>
    <source>
        <strain evidence="2 3">V7</strain>
    </source>
</reference>
<sequence>MPVDHSPRDHRGDKEFRMNRSLGQNLRMVLSLRCDENRHLHNQRLLRRLTVTERFAMWGHWLACGPCRRLIRQLSRIDHAARRLGDDLQRNREGQSTLPSDSYDRIAQAIHSASARSPHRVDPPRESGQNSGKDEP</sequence>
<feature type="compositionally biased region" description="Polar residues" evidence="1">
    <location>
        <begin position="127"/>
        <end position="136"/>
    </location>
</feature>
<dbReference type="Proteomes" id="UP000316476">
    <property type="component" value="Unassembled WGS sequence"/>
</dbReference>
<evidence type="ECO:0000313" key="2">
    <source>
        <dbReference type="EMBL" id="TWU66347.1"/>
    </source>
</evidence>
<accession>A0A5C6FTL6</accession>
<name>A0A5C6FTL6_9PLAN</name>
<organism evidence="2 3">
    <name type="scientific">Crateriforma conspicua</name>
    <dbReference type="NCBI Taxonomy" id="2527996"/>
    <lineage>
        <taxon>Bacteria</taxon>
        <taxon>Pseudomonadati</taxon>
        <taxon>Planctomycetota</taxon>
        <taxon>Planctomycetia</taxon>
        <taxon>Planctomycetales</taxon>
        <taxon>Planctomycetaceae</taxon>
        <taxon>Crateriforma</taxon>
    </lineage>
</organism>
<dbReference type="AlphaFoldDB" id="A0A5C6FTL6"/>
<dbReference type="EMBL" id="SJPZ01000001">
    <property type="protein sequence ID" value="TWU66347.1"/>
    <property type="molecule type" value="Genomic_DNA"/>
</dbReference>
<feature type="region of interest" description="Disordered" evidence="1">
    <location>
        <begin position="86"/>
        <end position="136"/>
    </location>
</feature>
<proteinExistence type="predicted"/>